<protein>
    <recommendedName>
        <fullName evidence="4">Cu/Ag efflux protein CusF</fullName>
    </recommendedName>
</protein>
<dbReference type="Gene3D" id="2.40.50.320">
    <property type="entry name" value="Copper binding periplasmic protein CusF"/>
    <property type="match status" value="1"/>
</dbReference>
<organism evidence="2 3">
    <name type="scientific">Zoogloea ramigera</name>
    <dbReference type="NCBI Taxonomy" id="350"/>
    <lineage>
        <taxon>Bacteria</taxon>
        <taxon>Pseudomonadati</taxon>
        <taxon>Pseudomonadota</taxon>
        <taxon>Betaproteobacteria</taxon>
        <taxon>Rhodocyclales</taxon>
        <taxon>Zoogloeaceae</taxon>
        <taxon>Zoogloea</taxon>
    </lineage>
</organism>
<gene>
    <name evidence="2" type="ORF">ZRA01_38190</name>
</gene>
<sequence>MKTPLIVLATVLGSVFSIPAIAANEHADHAAMHGEKNGVSAQMTDGLVKKVDKSAGKLTLSHGPLPNGMPAMTMVFRVKDPAWLDQLKAGDKVRFMADQINGAMTVVHLERN</sequence>
<accession>A0A4Y4CZJ7</accession>
<keyword evidence="1" id="KW-0732">Signal</keyword>
<evidence type="ECO:0000313" key="2">
    <source>
        <dbReference type="EMBL" id="GEC97746.1"/>
    </source>
</evidence>
<comment type="caution">
    <text evidence="2">The sequence shown here is derived from an EMBL/GenBank/DDBJ whole genome shotgun (WGS) entry which is preliminary data.</text>
</comment>
<evidence type="ECO:0008006" key="4">
    <source>
        <dbReference type="Google" id="ProtNLM"/>
    </source>
</evidence>
<feature type="chain" id="PRO_5021261058" description="Cu/Ag efflux protein CusF" evidence="1">
    <location>
        <begin position="23"/>
        <end position="112"/>
    </location>
</feature>
<dbReference type="Pfam" id="PF11604">
    <property type="entry name" value="CusF_Ec"/>
    <property type="match status" value="1"/>
</dbReference>
<dbReference type="OrthoDB" id="9180744at2"/>
<dbReference type="InterPro" id="IPR042230">
    <property type="entry name" value="CusF_sf"/>
</dbReference>
<reference evidence="2 3" key="1">
    <citation type="submission" date="2019-06" db="EMBL/GenBank/DDBJ databases">
        <title>Whole genome shotgun sequence of Zoogloea ramigera NBRC 15342.</title>
        <authorList>
            <person name="Hosoyama A."/>
            <person name="Uohara A."/>
            <person name="Ohji S."/>
            <person name="Ichikawa N."/>
        </authorList>
    </citation>
    <scope>NUCLEOTIDE SEQUENCE [LARGE SCALE GENOMIC DNA]</scope>
    <source>
        <strain evidence="2 3">NBRC 15342</strain>
    </source>
</reference>
<feature type="signal peptide" evidence="1">
    <location>
        <begin position="1"/>
        <end position="22"/>
    </location>
</feature>
<evidence type="ECO:0000313" key="3">
    <source>
        <dbReference type="Proteomes" id="UP000318422"/>
    </source>
</evidence>
<name>A0A4Y4CZJ7_ZOORA</name>
<dbReference type="EMBL" id="BJNV01000120">
    <property type="protein sequence ID" value="GEC97746.1"/>
    <property type="molecule type" value="Genomic_DNA"/>
</dbReference>
<keyword evidence="3" id="KW-1185">Reference proteome</keyword>
<dbReference type="InterPro" id="IPR021647">
    <property type="entry name" value="CusF_Ec"/>
</dbReference>
<dbReference type="AlphaFoldDB" id="A0A4Y4CZJ7"/>
<dbReference type="Proteomes" id="UP000318422">
    <property type="component" value="Unassembled WGS sequence"/>
</dbReference>
<proteinExistence type="predicted"/>
<evidence type="ECO:0000256" key="1">
    <source>
        <dbReference type="SAM" id="SignalP"/>
    </source>
</evidence>